<dbReference type="GO" id="GO:0008270">
    <property type="term" value="F:zinc ion binding"/>
    <property type="evidence" value="ECO:0007669"/>
    <property type="project" value="UniProtKB-UniRule"/>
</dbReference>
<sequence length="858" mass="96949">MSCDEQQRVQRKMMQYIIAGAAAEGIQFDVGKLNETLMGTGDERLEECILLTEDQIDELISLQEEQAFSGQGKRRRKRTLRKGAFSRWSLPIHWKFDGNHNDEERRHVRSALQHWSEQTCVRFTELDVHAPFDKNYIIFTRRPNGCYSYIGKVNLFPQLLNLRPSCFSEFGTPVHEIGHALGLWHEQQRPDRDAFIRVLYQNLNYYKSQFVKRPIADDVSVPYDVNSLMHYGPKVGSKNGRSNTLETVDPLYQHNIGQRVGLSFLTSKLINFAYCNDTCKTKLPQPCQREGYQDPNHCDRCRCPNGFSGKYCQEVAPPVNANCGGKVVATYTPQTIMSPGFDTVKHYENKQECNWLITAPPKHTVEFHFEDEFGLYAHSKGVCHHWVELYYTKHFGTPGPRFCGRNRPMNTIVSETNEMMVVLRSNYSTHWNAERRGFKATFVAVPLPGVPRITNLPSPTPGPTTPSAPSTTTVNPFSTICGPVDLTFLIDSSGSIGKTNWPKMLNFMKTLSSKLTVSPDRARIAVVSFGNEATLHFGLDSHVTLKSTEDAIDQIRWKDQWTNTGAALRVMKDQVFKRERGDRPNAPNVAVLITDGPSNKDSWQTVPNAESARNAGINIFVIGVGSEVDPVEMKGITGSRDRMSYVWSFDAMLKDSTMKMMYSKICSLTSTTGMRTTPKPAPSATTEPTLQTGRKISWRCDFEGSAGEGSTCDMVQSSEDTFDWTLKKGPTPSRPTGPEWAYSGNYYIYIETSNPRRYRDRAIMLFPKFSQEGTLCVKFNYHMFGFHINELQLVKRSSSGHLEEVWSMVGEKGDRWLNAAVNMEMTSSEQLAFVGIRGHEYSGDIALDNIKVNSGSCR</sequence>
<dbReference type="InterPro" id="IPR034035">
    <property type="entry name" value="Astacin-like_dom"/>
</dbReference>
<dbReference type="InterPro" id="IPR006026">
    <property type="entry name" value="Peptidase_Metallo"/>
</dbReference>
<dbReference type="AlphaFoldDB" id="A0AAD9P635"/>
<dbReference type="PROSITE" id="PS01180">
    <property type="entry name" value="CUB"/>
    <property type="match status" value="1"/>
</dbReference>
<dbReference type="GO" id="GO:0006508">
    <property type="term" value="P:proteolysis"/>
    <property type="evidence" value="ECO:0007669"/>
    <property type="project" value="UniProtKB-KW"/>
</dbReference>
<evidence type="ECO:0000256" key="1">
    <source>
        <dbReference type="ARBA" id="ARBA00022670"/>
    </source>
</evidence>
<dbReference type="SUPFAM" id="SSF55486">
    <property type="entry name" value="Metalloproteases ('zincins'), catalytic domain"/>
    <property type="match status" value="1"/>
</dbReference>
<keyword evidence="6 8" id="KW-1015">Disulfide bond</keyword>
<dbReference type="SMART" id="SM00137">
    <property type="entry name" value="MAM"/>
    <property type="match status" value="1"/>
</dbReference>
<feature type="region of interest" description="Disordered" evidence="10">
    <location>
        <begin position="454"/>
        <end position="473"/>
    </location>
</feature>
<dbReference type="SMART" id="SM00235">
    <property type="entry name" value="ZnMc"/>
    <property type="match status" value="1"/>
</dbReference>
<evidence type="ECO:0000256" key="7">
    <source>
        <dbReference type="PROSITE-ProRule" id="PRU00059"/>
    </source>
</evidence>
<evidence type="ECO:0000256" key="6">
    <source>
        <dbReference type="ARBA" id="ARBA00023157"/>
    </source>
</evidence>
<keyword evidence="3 8" id="KW-0378">Hydrolase</keyword>
<dbReference type="PROSITE" id="PS50060">
    <property type="entry name" value="MAM_2"/>
    <property type="match status" value="1"/>
</dbReference>
<dbReference type="PRINTS" id="PR00453">
    <property type="entry name" value="VWFADOMAIN"/>
</dbReference>
<evidence type="ECO:0000259" key="13">
    <source>
        <dbReference type="PROSITE" id="PS50234"/>
    </source>
</evidence>
<dbReference type="PROSITE" id="PS51864">
    <property type="entry name" value="ASTACIN"/>
    <property type="match status" value="1"/>
</dbReference>
<dbReference type="SMART" id="SM00042">
    <property type="entry name" value="CUB"/>
    <property type="match status" value="1"/>
</dbReference>
<evidence type="ECO:0000256" key="2">
    <source>
        <dbReference type="ARBA" id="ARBA00022723"/>
    </source>
</evidence>
<dbReference type="InterPro" id="IPR013320">
    <property type="entry name" value="ConA-like_dom_sf"/>
</dbReference>
<feature type="binding site" evidence="8">
    <location>
        <position position="175"/>
    </location>
    <ligand>
        <name>Zn(2+)</name>
        <dbReference type="ChEBI" id="CHEBI:29105"/>
        <note>catalytic</note>
    </ligand>
</feature>
<feature type="binding site" evidence="8">
    <location>
        <position position="179"/>
    </location>
    <ligand>
        <name>Zn(2+)</name>
        <dbReference type="ChEBI" id="CHEBI:29105"/>
        <note>catalytic</note>
    </ligand>
</feature>
<feature type="domain" description="VWFA" evidence="13">
    <location>
        <begin position="485"/>
        <end position="665"/>
    </location>
</feature>
<feature type="binding site" evidence="8">
    <location>
        <position position="185"/>
    </location>
    <ligand>
        <name>Zn(2+)</name>
        <dbReference type="ChEBI" id="CHEBI:29105"/>
        <note>catalytic</note>
    </ligand>
</feature>
<dbReference type="InterPro" id="IPR035914">
    <property type="entry name" value="Sperma_CUB_dom_sf"/>
</dbReference>
<dbReference type="Pfam" id="PF00629">
    <property type="entry name" value="MAM"/>
    <property type="match status" value="1"/>
</dbReference>
<evidence type="ECO:0000313" key="16">
    <source>
        <dbReference type="Proteomes" id="UP001209878"/>
    </source>
</evidence>
<dbReference type="CDD" id="cd00041">
    <property type="entry name" value="CUB"/>
    <property type="match status" value="1"/>
</dbReference>
<dbReference type="Pfam" id="PF00092">
    <property type="entry name" value="VWA"/>
    <property type="match status" value="1"/>
</dbReference>
<dbReference type="InterPro" id="IPR000998">
    <property type="entry name" value="MAM_dom"/>
</dbReference>
<evidence type="ECO:0000256" key="5">
    <source>
        <dbReference type="ARBA" id="ARBA00023049"/>
    </source>
</evidence>
<dbReference type="SMART" id="SM00327">
    <property type="entry name" value="VWA"/>
    <property type="match status" value="1"/>
</dbReference>
<proteinExistence type="predicted"/>
<dbReference type="PANTHER" id="PTHR10127:SF813">
    <property type="entry name" value="ZINC METALLOPROTEINASE DPY-31"/>
    <property type="match status" value="1"/>
</dbReference>
<dbReference type="InterPro" id="IPR000859">
    <property type="entry name" value="CUB_dom"/>
</dbReference>
<keyword evidence="2 8" id="KW-0479">Metal-binding</keyword>
<dbReference type="Gene3D" id="2.60.120.290">
    <property type="entry name" value="Spermadhesin, CUB domain"/>
    <property type="match status" value="1"/>
</dbReference>
<dbReference type="Gene3D" id="3.40.50.410">
    <property type="entry name" value="von Willebrand factor, type A domain"/>
    <property type="match status" value="1"/>
</dbReference>
<dbReference type="PANTHER" id="PTHR10127">
    <property type="entry name" value="DISCOIDIN, CUB, EGF, LAMININ , AND ZINC METALLOPROTEASE DOMAIN CONTAINING"/>
    <property type="match status" value="1"/>
</dbReference>
<dbReference type="EC" id="3.4.24.-" evidence="9"/>
<dbReference type="InterPro" id="IPR024079">
    <property type="entry name" value="MetalloPept_cat_dom_sf"/>
</dbReference>
<keyword evidence="5 8" id="KW-0482">Metalloprotease</keyword>
<dbReference type="SUPFAM" id="SSF53300">
    <property type="entry name" value="vWA-like"/>
    <property type="match status" value="1"/>
</dbReference>
<dbReference type="PROSITE" id="PS50234">
    <property type="entry name" value="VWFA"/>
    <property type="match status" value="1"/>
</dbReference>
<keyword evidence="1 8" id="KW-0645">Protease</keyword>
<gene>
    <name evidence="15" type="ORF">NP493_122g04009</name>
</gene>
<dbReference type="InterPro" id="IPR002035">
    <property type="entry name" value="VWF_A"/>
</dbReference>
<dbReference type="InterPro" id="IPR036465">
    <property type="entry name" value="vWFA_dom_sf"/>
</dbReference>
<protein>
    <recommendedName>
        <fullName evidence="9">Metalloendopeptidase</fullName>
        <ecNumber evidence="9">3.4.24.-</ecNumber>
    </recommendedName>
</protein>
<keyword evidence="4 8" id="KW-0862">Zinc</keyword>
<dbReference type="Gene3D" id="2.60.120.200">
    <property type="match status" value="1"/>
</dbReference>
<dbReference type="Pfam" id="PF00431">
    <property type="entry name" value="CUB"/>
    <property type="match status" value="1"/>
</dbReference>
<evidence type="ECO:0000256" key="8">
    <source>
        <dbReference type="PROSITE-ProRule" id="PRU01211"/>
    </source>
</evidence>
<dbReference type="SUPFAM" id="SSF49899">
    <property type="entry name" value="Concanavalin A-like lectins/glucanases"/>
    <property type="match status" value="1"/>
</dbReference>
<dbReference type="CDD" id="cd01450">
    <property type="entry name" value="vWFA_subfamily_ECM"/>
    <property type="match status" value="1"/>
</dbReference>
<feature type="disulfide bond" evidence="8">
    <location>
        <begin position="120"/>
        <end position="275"/>
    </location>
</feature>
<dbReference type="CDD" id="cd06263">
    <property type="entry name" value="MAM"/>
    <property type="match status" value="1"/>
</dbReference>
<comment type="cofactor">
    <cofactor evidence="8 9">
        <name>Zn(2+)</name>
        <dbReference type="ChEBI" id="CHEBI:29105"/>
    </cofactor>
    <text evidence="8 9">Binds 1 zinc ion per subunit.</text>
</comment>
<name>A0AAD9P635_RIDPI</name>
<dbReference type="PRINTS" id="PR00480">
    <property type="entry name" value="ASTACIN"/>
</dbReference>
<dbReference type="Gene3D" id="3.40.390.10">
    <property type="entry name" value="Collagenase (Catalytic Domain)"/>
    <property type="match status" value="1"/>
</dbReference>
<evidence type="ECO:0000256" key="10">
    <source>
        <dbReference type="SAM" id="MobiDB-lite"/>
    </source>
</evidence>
<dbReference type="EMBL" id="JAODUO010000121">
    <property type="protein sequence ID" value="KAK2188832.1"/>
    <property type="molecule type" value="Genomic_DNA"/>
</dbReference>
<dbReference type="Proteomes" id="UP001209878">
    <property type="component" value="Unassembled WGS sequence"/>
</dbReference>
<evidence type="ECO:0000256" key="4">
    <source>
        <dbReference type="ARBA" id="ARBA00022833"/>
    </source>
</evidence>
<comment type="caution">
    <text evidence="15">The sequence shown here is derived from an EMBL/GenBank/DDBJ whole genome shotgun (WGS) entry which is preliminary data.</text>
</comment>
<evidence type="ECO:0000259" key="11">
    <source>
        <dbReference type="PROSITE" id="PS01180"/>
    </source>
</evidence>
<dbReference type="InterPro" id="IPR001506">
    <property type="entry name" value="Peptidase_M12A"/>
</dbReference>
<dbReference type="Pfam" id="PF01400">
    <property type="entry name" value="Astacin"/>
    <property type="match status" value="1"/>
</dbReference>
<evidence type="ECO:0000259" key="12">
    <source>
        <dbReference type="PROSITE" id="PS50060"/>
    </source>
</evidence>
<accession>A0AAD9P635</accession>
<organism evidence="15 16">
    <name type="scientific">Ridgeia piscesae</name>
    <name type="common">Tubeworm</name>
    <dbReference type="NCBI Taxonomy" id="27915"/>
    <lineage>
        <taxon>Eukaryota</taxon>
        <taxon>Metazoa</taxon>
        <taxon>Spiralia</taxon>
        <taxon>Lophotrochozoa</taxon>
        <taxon>Annelida</taxon>
        <taxon>Polychaeta</taxon>
        <taxon>Sedentaria</taxon>
        <taxon>Canalipalpata</taxon>
        <taxon>Sabellida</taxon>
        <taxon>Siboglinidae</taxon>
        <taxon>Ridgeia</taxon>
    </lineage>
</organism>
<dbReference type="SUPFAM" id="SSF49854">
    <property type="entry name" value="Spermadhesin, CUB domain"/>
    <property type="match status" value="1"/>
</dbReference>
<feature type="domain" description="MAM" evidence="12">
    <location>
        <begin position="698"/>
        <end position="858"/>
    </location>
</feature>
<dbReference type="GO" id="GO:0016020">
    <property type="term" value="C:membrane"/>
    <property type="evidence" value="ECO:0007669"/>
    <property type="project" value="InterPro"/>
</dbReference>
<keyword evidence="16" id="KW-1185">Reference proteome</keyword>
<feature type="active site" evidence="8">
    <location>
        <position position="176"/>
    </location>
</feature>
<feature type="domain" description="CUB" evidence="11">
    <location>
        <begin position="323"/>
        <end position="445"/>
    </location>
</feature>
<dbReference type="GO" id="GO:0004222">
    <property type="term" value="F:metalloendopeptidase activity"/>
    <property type="evidence" value="ECO:0007669"/>
    <property type="project" value="UniProtKB-UniRule"/>
</dbReference>
<comment type="caution">
    <text evidence="7">Lacks conserved residue(s) required for the propagation of feature annotation.</text>
</comment>
<evidence type="ECO:0000256" key="3">
    <source>
        <dbReference type="ARBA" id="ARBA00022801"/>
    </source>
</evidence>
<dbReference type="CDD" id="cd04280">
    <property type="entry name" value="ZnMc_astacin_like"/>
    <property type="match status" value="1"/>
</dbReference>
<evidence type="ECO:0000256" key="9">
    <source>
        <dbReference type="RuleBase" id="RU361183"/>
    </source>
</evidence>
<evidence type="ECO:0000313" key="15">
    <source>
        <dbReference type="EMBL" id="KAK2188832.1"/>
    </source>
</evidence>
<feature type="domain" description="Peptidase M12A" evidence="14">
    <location>
        <begin position="78"/>
        <end position="276"/>
    </location>
</feature>
<reference evidence="15" key="1">
    <citation type="journal article" date="2023" name="Mol. Biol. Evol.">
        <title>Third-Generation Sequencing Reveals the Adaptive Role of the Epigenome in Three Deep-Sea Polychaetes.</title>
        <authorList>
            <person name="Perez M."/>
            <person name="Aroh O."/>
            <person name="Sun Y."/>
            <person name="Lan Y."/>
            <person name="Juniper S.K."/>
            <person name="Young C.R."/>
            <person name="Angers B."/>
            <person name="Qian P.Y."/>
        </authorList>
    </citation>
    <scope>NUCLEOTIDE SEQUENCE</scope>
    <source>
        <strain evidence="15">R07B-5</strain>
    </source>
</reference>
<evidence type="ECO:0000259" key="14">
    <source>
        <dbReference type="PROSITE" id="PS51864"/>
    </source>
</evidence>